<evidence type="ECO:0000256" key="4">
    <source>
        <dbReference type="ARBA" id="ARBA00023163"/>
    </source>
</evidence>
<feature type="domain" description="HTH lysR-type" evidence="5">
    <location>
        <begin position="1"/>
        <end position="59"/>
    </location>
</feature>
<dbReference type="Proteomes" id="UP000613011">
    <property type="component" value="Unassembled WGS sequence"/>
</dbReference>
<organism evidence="6 7">
    <name type="scientific">Ramlibacter aurantiacus</name>
    <dbReference type="NCBI Taxonomy" id="2801330"/>
    <lineage>
        <taxon>Bacteria</taxon>
        <taxon>Pseudomonadati</taxon>
        <taxon>Pseudomonadota</taxon>
        <taxon>Betaproteobacteria</taxon>
        <taxon>Burkholderiales</taxon>
        <taxon>Comamonadaceae</taxon>
        <taxon>Ramlibacter</taxon>
    </lineage>
</organism>
<comment type="caution">
    <text evidence="6">The sequence shown here is derived from an EMBL/GenBank/DDBJ whole genome shotgun (WGS) entry which is preliminary data.</text>
</comment>
<dbReference type="AlphaFoldDB" id="A0A937D7M8"/>
<dbReference type="Gene3D" id="1.10.10.10">
    <property type="entry name" value="Winged helix-like DNA-binding domain superfamily/Winged helix DNA-binding domain"/>
    <property type="match status" value="1"/>
</dbReference>
<keyword evidence="3" id="KW-0238">DNA-binding</keyword>
<keyword evidence="7" id="KW-1185">Reference proteome</keyword>
<dbReference type="PROSITE" id="PS50931">
    <property type="entry name" value="HTH_LYSR"/>
    <property type="match status" value="1"/>
</dbReference>
<keyword evidence="2" id="KW-0805">Transcription regulation</keyword>
<gene>
    <name evidence="6" type="ORF">JI739_17680</name>
</gene>
<reference evidence="6" key="1">
    <citation type="submission" date="2021-01" db="EMBL/GenBank/DDBJ databases">
        <title>Ramlibacter sp. strain AW1 16S ribosomal RNA gene Genome sequencing and assembly.</title>
        <authorList>
            <person name="Kang M."/>
        </authorList>
    </citation>
    <scope>NUCLEOTIDE SEQUENCE</scope>
    <source>
        <strain evidence="6">AW1</strain>
    </source>
</reference>
<dbReference type="InterPro" id="IPR036388">
    <property type="entry name" value="WH-like_DNA-bd_sf"/>
</dbReference>
<evidence type="ECO:0000313" key="7">
    <source>
        <dbReference type="Proteomes" id="UP000613011"/>
    </source>
</evidence>
<dbReference type="InterPro" id="IPR000847">
    <property type="entry name" value="LysR_HTH_N"/>
</dbReference>
<dbReference type="Pfam" id="PF00126">
    <property type="entry name" value="HTH_1"/>
    <property type="match status" value="1"/>
</dbReference>
<dbReference type="GO" id="GO:0005829">
    <property type="term" value="C:cytosol"/>
    <property type="evidence" value="ECO:0007669"/>
    <property type="project" value="TreeGrafter"/>
</dbReference>
<name>A0A937D7M8_9BURK</name>
<dbReference type="GO" id="GO:0003700">
    <property type="term" value="F:DNA-binding transcription factor activity"/>
    <property type="evidence" value="ECO:0007669"/>
    <property type="project" value="InterPro"/>
</dbReference>
<dbReference type="SUPFAM" id="SSF46785">
    <property type="entry name" value="Winged helix' DNA-binding domain"/>
    <property type="match status" value="1"/>
</dbReference>
<dbReference type="FunFam" id="1.10.10.10:FF:000001">
    <property type="entry name" value="LysR family transcriptional regulator"/>
    <property type="match status" value="1"/>
</dbReference>
<dbReference type="PANTHER" id="PTHR30419">
    <property type="entry name" value="HTH-TYPE TRANSCRIPTIONAL REGULATOR YBHD"/>
    <property type="match status" value="1"/>
</dbReference>
<sequence>MASLRQFEAFVMIAELGSFTHAATQMHISQPGLSLMVREFEAHFRQRLFDRSSRAVRLTEAGQALLPSARRILEEFQAATTRLRNADTQAARRLSVASTPLFSSALMPAVYQRFQRAHPQVELKLTVMSRDEVGEAVRRGDHDCGVGIFGPNAPGLQRDPLFTLGFILLTHGETPHVVDGAAPRWVAWDAIPKVAYVELPWDSGMQQVINRRKAQAGIQAAAPAQVMNHLETIIGMTAAGAGPSILPSFALAACGGFNVRVRRIRDAQPSGLAFHAVTARARDKHVLLPSFMEALRSLIAEQPWATWWDREHAAARGPRPGAGRSQR</sequence>
<accession>A0A937D7M8</accession>
<evidence type="ECO:0000256" key="2">
    <source>
        <dbReference type="ARBA" id="ARBA00023015"/>
    </source>
</evidence>
<keyword evidence="4" id="KW-0804">Transcription</keyword>
<dbReference type="RefSeq" id="WP_201685259.1">
    <property type="nucleotide sequence ID" value="NZ_JAEQNA010000007.1"/>
</dbReference>
<dbReference type="InterPro" id="IPR005119">
    <property type="entry name" value="LysR_subst-bd"/>
</dbReference>
<proteinExistence type="inferred from homology"/>
<dbReference type="InterPro" id="IPR036390">
    <property type="entry name" value="WH_DNA-bd_sf"/>
</dbReference>
<protein>
    <submittedName>
        <fullName evidence="6">LysR family transcriptional regulator</fullName>
    </submittedName>
</protein>
<evidence type="ECO:0000313" key="6">
    <source>
        <dbReference type="EMBL" id="MBL0422183.1"/>
    </source>
</evidence>
<dbReference type="InterPro" id="IPR050950">
    <property type="entry name" value="HTH-type_LysR_regulators"/>
</dbReference>
<dbReference type="EMBL" id="JAEQNA010000007">
    <property type="protein sequence ID" value="MBL0422183.1"/>
    <property type="molecule type" value="Genomic_DNA"/>
</dbReference>
<dbReference type="PANTHER" id="PTHR30419:SF8">
    <property type="entry name" value="NITROGEN ASSIMILATION TRANSCRIPTIONAL ACTIVATOR-RELATED"/>
    <property type="match status" value="1"/>
</dbReference>
<dbReference type="SUPFAM" id="SSF53850">
    <property type="entry name" value="Periplasmic binding protein-like II"/>
    <property type="match status" value="1"/>
</dbReference>
<dbReference type="Pfam" id="PF03466">
    <property type="entry name" value="LysR_substrate"/>
    <property type="match status" value="1"/>
</dbReference>
<dbReference type="Gene3D" id="3.40.190.290">
    <property type="match status" value="1"/>
</dbReference>
<comment type="similarity">
    <text evidence="1">Belongs to the LysR transcriptional regulatory family.</text>
</comment>
<evidence type="ECO:0000256" key="3">
    <source>
        <dbReference type="ARBA" id="ARBA00023125"/>
    </source>
</evidence>
<dbReference type="GO" id="GO:0003677">
    <property type="term" value="F:DNA binding"/>
    <property type="evidence" value="ECO:0007669"/>
    <property type="project" value="UniProtKB-KW"/>
</dbReference>
<evidence type="ECO:0000259" key="5">
    <source>
        <dbReference type="PROSITE" id="PS50931"/>
    </source>
</evidence>
<evidence type="ECO:0000256" key="1">
    <source>
        <dbReference type="ARBA" id="ARBA00009437"/>
    </source>
</evidence>